<organism evidence="1 2">
    <name type="scientific">Coffea canephora</name>
    <name type="common">Robusta coffee</name>
    <dbReference type="NCBI Taxonomy" id="49390"/>
    <lineage>
        <taxon>Eukaryota</taxon>
        <taxon>Viridiplantae</taxon>
        <taxon>Streptophyta</taxon>
        <taxon>Embryophyta</taxon>
        <taxon>Tracheophyta</taxon>
        <taxon>Spermatophyta</taxon>
        <taxon>Magnoliopsida</taxon>
        <taxon>eudicotyledons</taxon>
        <taxon>Gunneridae</taxon>
        <taxon>Pentapetalae</taxon>
        <taxon>asterids</taxon>
        <taxon>lamiids</taxon>
        <taxon>Gentianales</taxon>
        <taxon>Rubiaceae</taxon>
        <taxon>Ixoroideae</taxon>
        <taxon>Gardenieae complex</taxon>
        <taxon>Bertiereae - Coffeeae clade</taxon>
        <taxon>Coffeeae</taxon>
        <taxon>Coffea</taxon>
    </lineage>
</organism>
<dbReference type="AlphaFoldDB" id="A0A068TNG3"/>
<sequence length="93" mass="11021">MMATSSQGVEDRRGEGEERRVWWLELVLGFERGRRAIAVLNSFYLFIGVKEQEMCRRSKLFGLKKRKEKRKKKRSNVGMEKREVKVLQCLEGE</sequence>
<reference evidence="2" key="1">
    <citation type="journal article" date="2014" name="Science">
        <title>The coffee genome provides insight into the convergent evolution of caffeine biosynthesis.</title>
        <authorList>
            <person name="Denoeud F."/>
            <person name="Carretero-Paulet L."/>
            <person name="Dereeper A."/>
            <person name="Droc G."/>
            <person name="Guyot R."/>
            <person name="Pietrella M."/>
            <person name="Zheng C."/>
            <person name="Alberti A."/>
            <person name="Anthony F."/>
            <person name="Aprea G."/>
            <person name="Aury J.M."/>
            <person name="Bento P."/>
            <person name="Bernard M."/>
            <person name="Bocs S."/>
            <person name="Campa C."/>
            <person name="Cenci A."/>
            <person name="Combes M.C."/>
            <person name="Crouzillat D."/>
            <person name="Da Silva C."/>
            <person name="Daddiego L."/>
            <person name="De Bellis F."/>
            <person name="Dussert S."/>
            <person name="Garsmeur O."/>
            <person name="Gayraud T."/>
            <person name="Guignon V."/>
            <person name="Jahn K."/>
            <person name="Jamilloux V."/>
            <person name="Joet T."/>
            <person name="Labadie K."/>
            <person name="Lan T."/>
            <person name="Leclercq J."/>
            <person name="Lepelley M."/>
            <person name="Leroy T."/>
            <person name="Li L.T."/>
            <person name="Librado P."/>
            <person name="Lopez L."/>
            <person name="Munoz A."/>
            <person name="Noel B."/>
            <person name="Pallavicini A."/>
            <person name="Perrotta G."/>
            <person name="Poncet V."/>
            <person name="Pot D."/>
            <person name="Priyono X."/>
            <person name="Rigoreau M."/>
            <person name="Rouard M."/>
            <person name="Rozas J."/>
            <person name="Tranchant-Dubreuil C."/>
            <person name="VanBuren R."/>
            <person name="Zhang Q."/>
            <person name="Andrade A.C."/>
            <person name="Argout X."/>
            <person name="Bertrand B."/>
            <person name="de Kochko A."/>
            <person name="Graziosi G."/>
            <person name="Henry R.J."/>
            <person name="Jayarama X."/>
            <person name="Ming R."/>
            <person name="Nagai C."/>
            <person name="Rounsley S."/>
            <person name="Sankoff D."/>
            <person name="Giuliano G."/>
            <person name="Albert V.A."/>
            <person name="Wincker P."/>
            <person name="Lashermes P."/>
        </authorList>
    </citation>
    <scope>NUCLEOTIDE SEQUENCE [LARGE SCALE GENOMIC DNA]</scope>
    <source>
        <strain evidence="2">cv. DH200-94</strain>
    </source>
</reference>
<accession>A0A068TNG3</accession>
<dbReference type="Gramene" id="CDO97741">
    <property type="protein sequence ID" value="CDO97741"/>
    <property type="gene ID" value="GSCOC_T00021622001"/>
</dbReference>
<evidence type="ECO:0000313" key="2">
    <source>
        <dbReference type="Proteomes" id="UP000295252"/>
    </source>
</evidence>
<dbReference type="Proteomes" id="UP000295252">
    <property type="component" value="Chromosome VI"/>
</dbReference>
<proteinExistence type="predicted"/>
<dbReference type="EMBL" id="HG739086">
    <property type="protein sequence ID" value="CDO97741.1"/>
    <property type="molecule type" value="Genomic_DNA"/>
</dbReference>
<evidence type="ECO:0000313" key="1">
    <source>
        <dbReference type="EMBL" id="CDO97741.1"/>
    </source>
</evidence>
<protein>
    <submittedName>
        <fullName evidence="1">Uncharacterized protein</fullName>
    </submittedName>
</protein>
<keyword evidence="2" id="KW-1185">Reference proteome</keyword>
<dbReference type="InParanoid" id="A0A068TNG3"/>
<gene>
    <name evidence="1" type="ORF">GSCOC_T00021622001</name>
</gene>
<name>A0A068TNG3_COFCA</name>